<organism evidence="2">
    <name type="scientific">Magallana gigas</name>
    <name type="common">Pacific oyster</name>
    <name type="synonym">Crassostrea gigas</name>
    <dbReference type="NCBI Taxonomy" id="29159"/>
    <lineage>
        <taxon>Eukaryota</taxon>
        <taxon>Metazoa</taxon>
        <taxon>Spiralia</taxon>
        <taxon>Lophotrochozoa</taxon>
        <taxon>Mollusca</taxon>
        <taxon>Bivalvia</taxon>
        <taxon>Autobranchia</taxon>
        <taxon>Pteriomorphia</taxon>
        <taxon>Ostreida</taxon>
        <taxon>Ostreoidea</taxon>
        <taxon>Ostreidae</taxon>
        <taxon>Magallana</taxon>
    </lineage>
</organism>
<feature type="region of interest" description="Disordered" evidence="1">
    <location>
        <begin position="510"/>
        <end position="551"/>
    </location>
</feature>
<dbReference type="AlphaFoldDB" id="K1QT74"/>
<dbReference type="HOGENOM" id="CLU_422275_0_0_1"/>
<feature type="compositionally biased region" description="Basic and acidic residues" evidence="1">
    <location>
        <begin position="510"/>
        <end position="534"/>
    </location>
</feature>
<dbReference type="EMBL" id="JH818105">
    <property type="protein sequence ID" value="EKC32135.1"/>
    <property type="molecule type" value="Genomic_DNA"/>
</dbReference>
<name>K1QT74_MAGGI</name>
<evidence type="ECO:0000313" key="2">
    <source>
        <dbReference type="EMBL" id="EKC32135.1"/>
    </source>
</evidence>
<accession>K1QT74</accession>
<proteinExistence type="predicted"/>
<reference evidence="2" key="1">
    <citation type="journal article" date="2012" name="Nature">
        <title>The oyster genome reveals stress adaptation and complexity of shell formation.</title>
        <authorList>
            <person name="Zhang G."/>
            <person name="Fang X."/>
            <person name="Guo X."/>
            <person name="Li L."/>
            <person name="Luo R."/>
            <person name="Xu F."/>
            <person name="Yang P."/>
            <person name="Zhang L."/>
            <person name="Wang X."/>
            <person name="Qi H."/>
            <person name="Xiong Z."/>
            <person name="Que H."/>
            <person name="Xie Y."/>
            <person name="Holland P.W."/>
            <person name="Paps J."/>
            <person name="Zhu Y."/>
            <person name="Wu F."/>
            <person name="Chen Y."/>
            <person name="Wang J."/>
            <person name="Peng C."/>
            <person name="Meng J."/>
            <person name="Yang L."/>
            <person name="Liu J."/>
            <person name="Wen B."/>
            <person name="Zhang N."/>
            <person name="Huang Z."/>
            <person name="Zhu Q."/>
            <person name="Feng Y."/>
            <person name="Mount A."/>
            <person name="Hedgecock D."/>
            <person name="Xu Z."/>
            <person name="Liu Y."/>
            <person name="Domazet-Loso T."/>
            <person name="Du Y."/>
            <person name="Sun X."/>
            <person name="Zhang S."/>
            <person name="Liu B."/>
            <person name="Cheng P."/>
            <person name="Jiang X."/>
            <person name="Li J."/>
            <person name="Fan D."/>
            <person name="Wang W."/>
            <person name="Fu W."/>
            <person name="Wang T."/>
            <person name="Wang B."/>
            <person name="Zhang J."/>
            <person name="Peng Z."/>
            <person name="Li Y."/>
            <person name="Li N."/>
            <person name="Wang J."/>
            <person name="Chen M."/>
            <person name="He Y."/>
            <person name="Tan F."/>
            <person name="Song X."/>
            <person name="Zheng Q."/>
            <person name="Huang R."/>
            <person name="Yang H."/>
            <person name="Du X."/>
            <person name="Chen L."/>
            <person name="Yang M."/>
            <person name="Gaffney P.M."/>
            <person name="Wang S."/>
            <person name="Luo L."/>
            <person name="She Z."/>
            <person name="Ming Y."/>
            <person name="Huang W."/>
            <person name="Zhang S."/>
            <person name="Huang B."/>
            <person name="Zhang Y."/>
            <person name="Qu T."/>
            <person name="Ni P."/>
            <person name="Miao G."/>
            <person name="Wang J."/>
            <person name="Wang Q."/>
            <person name="Steinberg C.E."/>
            <person name="Wang H."/>
            <person name="Li N."/>
            <person name="Qian L."/>
            <person name="Zhang G."/>
            <person name="Li Y."/>
            <person name="Yang H."/>
            <person name="Liu X."/>
            <person name="Wang J."/>
            <person name="Yin Y."/>
            <person name="Wang J."/>
        </authorList>
    </citation>
    <scope>NUCLEOTIDE SEQUENCE [LARGE SCALE GENOMIC DNA]</scope>
    <source>
        <strain evidence="2">05x7-T-G4-1.051#20</strain>
    </source>
</reference>
<dbReference type="InParanoid" id="K1QT74"/>
<protein>
    <submittedName>
        <fullName evidence="2">Uncharacterized protein</fullName>
    </submittedName>
</protein>
<sequence length="649" mass="73202">MASNADSWEIGIGRGMPSAVTYQAKNDTKCMDEQCLYTERVFGAYERPGMGFPTTPFTQGTYVEVEPPRKRFHTGLDQRVLQNTGPTHREDRLAQSGANQLLNVRQIQNFIASTVLPHHRTLISSDGIKWSNNQPERRPTPQRFQRKAEDLHPAFMPYAVELKNQAQTQFNPQTNDVAHRATINNHEFTEGKVTNFPRGNYIPHASIEKVINIPKRFSELEDEDIIFIMEENPNKISTNPQDFSVTQGTTFIPQGSRIPQETQDHAIYMHQGFSVTQGMANIPQGPRILPQAQDDLICMPQGFSITQGMQEETTSIAQRSRVSQQTQDDVICMSQGFKVPQETHEDIFLTAYGIQERQKAENDIIYISQEISIPQGTLEEISFAPQGINIPLGKQEQDPVTCDLSNEVDFQRPPAWETPAGRVTTTELSAHNQPGSTTIPWGLVPQTKTIQAEVQHEQTPKGNSADNVETHLTNINAESASQFSIAERSRAIAAEVFSEAARYVAQENVDEKSRLEATTDHEHERHTFSKGEPSRKRKRSKSAVVENAINESPMKRQKVHIEAADQTYQTESDSNEKIWSKNNAELDESMEDAVKILRGQSADLFPESVIDQLFKDTFESDIFLTSGDYFVVDPLVFFTSEFEQEINSL</sequence>
<evidence type="ECO:0000256" key="1">
    <source>
        <dbReference type="SAM" id="MobiDB-lite"/>
    </source>
</evidence>
<gene>
    <name evidence="2" type="ORF">CGI_10025228</name>
</gene>